<feature type="region of interest" description="Disordered" evidence="5">
    <location>
        <begin position="420"/>
        <end position="448"/>
    </location>
</feature>
<dbReference type="SUPFAM" id="SSF144232">
    <property type="entry name" value="HIT/MYND zinc finger-like"/>
    <property type="match status" value="1"/>
</dbReference>
<accession>A0A1U8Q9D7</accession>
<organism evidence="8 9">
    <name type="scientific">Nelumbo nucifera</name>
    <name type="common">Sacred lotus</name>
    <dbReference type="NCBI Taxonomy" id="4432"/>
    <lineage>
        <taxon>Eukaryota</taxon>
        <taxon>Viridiplantae</taxon>
        <taxon>Streptophyta</taxon>
        <taxon>Embryophyta</taxon>
        <taxon>Tracheophyta</taxon>
        <taxon>Spermatophyta</taxon>
        <taxon>Magnoliopsida</taxon>
        <taxon>Proteales</taxon>
        <taxon>Nelumbonaceae</taxon>
        <taxon>Nelumbo</taxon>
    </lineage>
</organism>
<dbReference type="OMA" id="ACKVILM"/>
<dbReference type="AlphaFoldDB" id="A0A1U8Q9D7"/>
<keyword evidence="6" id="KW-0812">Transmembrane</keyword>
<dbReference type="InParanoid" id="A0A1U8Q9D7"/>
<dbReference type="KEGG" id="nnu:104608675"/>
<keyword evidence="6" id="KW-1133">Transmembrane helix</keyword>
<evidence type="ECO:0000256" key="1">
    <source>
        <dbReference type="ARBA" id="ARBA00022723"/>
    </source>
</evidence>
<keyword evidence="2 4" id="KW-0863">Zinc-finger</keyword>
<feature type="region of interest" description="Disordered" evidence="5">
    <location>
        <begin position="213"/>
        <end position="267"/>
    </location>
</feature>
<evidence type="ECO:0000256" key="6">
    <source>
        <dbReference type="SAM" id="Phobius"/>
    </source>
</evidence>
<sequence>MLVPGDLGFSYLVLLLFFVFSPIFGFVIRRKWTIAVARQEEIRRLMELASEQEARAAVEAAFEYGTVSVTVRQSQCAVCYRPTTTRCARCKAVRYCSGKCQIIHWRQGHKDECHPPYATSQFNNEGTNSGQKAVLQGEQCKFSDNTELEDSCGGKPVETLSKEPASSKFVSCSEVPREKHDNKIEPLLDAKKTYITFESSSVSLLSDISASTGVDESSDDIYASKVPSLNPPGRSEAPQPVDTSSAKLKATTVVDDSKLNESPPLELNSLVGSEDSFSCSSKLKQSKLSCDDEVYSTSTSPSFSSSNDFSSSSNGSDESTTSESSTSSSDFWEGALDSSGSINDFCDNCTHSSVTEVGDIISSGSSSLQFSANCSRNNIPPSVSQPSKSKADVASEKSLRNEMPFYGASAVEKMVIDVPGRSNPPALIPEKADSRAKERSKDSHVLKSLGNRSLSSDISDLPCSRTGGHFAKSTKVDGIHVAPTAVLEAAHSSNASNGLKTSVSKVVQQFRASKISIYNPMGFGTENGGKHSCKMLFPYEQFAKLYHVDKVELCPFGLTNCGNRLVNFIHIHDNVNMIFVQLYMQFYGVIAIMFSVKACKVILM</sequence>
<dbReference type="PROSITE" id="PS50865">
    <property type="entry name" value="ZF_MYND_2"/>
    <property type="match status" value="1"/>
</dbReference>
<dbReference type="STRING" id="4432.A0A1U8Q9D7"/>
<feature type="compositionally biased region" description="Basic and acidic residues" evidence="5">
    <location>
        <begin position="430"/>
        <end position="445"/>
    </location>
</feature>
<proteinExistence type="predicted"/>
<gene>
    <name evidence="9" type="primary">LOC104608675</name>
</gene>
<evidence type="ECO:0000256" key="3">
    <source>
        <dbReference type="ARBA" id="ARBA00022833"/>
    </source>
</evidence>
<dbReference type="eggNOG" id="KOG1865">
    <property type="taxonomic scope" value="Eukaryota"/>
</dbReference>
<dbReference type="Pfam" id="PF01753">
    <property type="entry name" value="zf-MYND"/>
    <property type="match status" value="1"/>
</dbReference>
<protein>
    <submittedName>
        <fullName evidence="9">Ubiquitin carboxyl-terminal hydrolase 16-like</fullName>
    </submittedName>
</protein>
<dbReference type="GO" id="GO:0008270">
    <property type="term" value="F:zinc ion binding"/>
    <property type="evidence" value="ECO:0007669"/>
    <property type="project" value="UniProtKB-KW"/>
</dbReference>
<dbReference type="OrthoDB" id="5855668at2759"/>
<feature type="domain" description="MYND-type" evidence="7">
    <location>
        <begin position="76"/>
        <end position="113"/>
    </location>
</feature>
<dbReference type="Proteomes" id="UP000189703">
    <property type="component" value="Unplaced"/>
</dbReference>
<dbReference type="FunFam" id="6.10.140.2220:FF:000006">
    <property type="entry name" value="Ubiquitin carboxyl-terminal hydrolase 15"/>
    <property type="match status" value="1"/>
</dbReference>
<evidence type="ECO:0000256" key="4">
    <source>
        <dbReference type="PROSITE-ProRule" id="PRU00134"/>
    </source>
</evidence>
<evidence type="ECO:0000313" key="8">
    <source>
        <dbReference type="Proteomes" id="UP000189703"/>
    </source>
</evidence>
<keyword evidence="8" id="KW-1185">Reference proteome</keyword>
<evidence type="ECO:0000256" key="2">
    <source>
        <dbReference type="ARBA" id="ARBA00022771"/>
    </source>
</evidence>
<evidence type="ECO:0000313" key="9">
    <source>
        <dbReference type="RefSeq" id="XP_019055197.1"/>
    </source>
</evidence>
<dbReference type="GeneID" id="104608675"/>
<keyword evidence="3" id="KW-0862">Zinc</keyword>
<reference evidence="9" key="1">
    <citation type="submission" date="2025-08" db="UniProtKB">
        <authorList>
            <consortium name="RefSeq"/>
        </authorList>
    </citation>
    <scope>IDENTIFICATION</scope>
</reference>
<keyword evidence="6" id="KW-0472">Membrane</keyword>
<name>A0A1U8Q9D7_NELNU</name>
<dbReference type="PROSITE" id="PS01360">
    <property type="entry name" value="ZF_MYND_1"/>
    <property type="match status" value="1"/>
</dbReference>
<evidence type="ECO:0000259" key="7">
    <source>
        <dbReference type="PROSITE" id="PS50865"/>
    </source>
</evidence>
<feature type="transmembrane region" description="Helical" evidence="6">
    <location>
        <begin position="582"/>
        <end position="603"/>
    </location>
</feature>
<dbReference type="Gene3D" id="6.10.140.2220">
    <property type="match status" value="1"/>
</dbReference>
<dbReference type="InterPro" id="IPR002893">
    <property type="entry name" value="Znf_MYND"/>
</dbReference>
<feature type="compositionally biased region" description="Low complexity" evidence="5">
    <location>
        <begin position="298"/>
        <end position="329"/>
    </location>
</feature>
<evidence type="ECO:0000256" key="5">
    <source>
        <dbReference type="SAM" id="MobiDB-lite"/>
    </source>
</evidence>
<keyword evidence="1" id="KW-0479">Metal-binding</keyword>
<feature type="region of interest" description="Disordered" evidence="5">
    <location>
        <begin position="298"/>
        <end position="332"/>
    </location>
</feature>
<feature type="transmembrane region" description="Helical" evidence="6">
    <location>
        <begin position="7"/>
        <end position="28"/>
    </location>
</feature>
<dbReference type="RefSeq" id="XP_019055197.1">
    <property type="nucleotide sequence ID" value="XM_019199652.1"/>
</dbReference>